<keyword evidence="1" id="KW-0235">DNA replication</keyword>
<dbReference type="InterPro" id="IPR036185">
    <property type="entry name" value="DNA_heli_DnaB-like_N_sf"/>
</dbReference>
<accession>A0ABP9GNT3</accession>
<dbReference type="Pfam" id="PF00772">
    <property type="entry name" value="DnaB"/>
    <property type="match status" value="1"/>
</dbReference>
<proteinExistence type="predicted"/>
<evidence type="ECO:0000313" key="6">
    <source>
        <dbReference type="Proteomes" id="UP001500466"/>
    </source>
</evidence>
<protein>
    <recommendedName>
        <fullName evidence="4">DNA helicase DnaB-like N-terminal domain-containing protein</fullName>
    </recommendedName>
</protein>
<evidence type="ECO:0000256" key="3">
    <source>
        <dbReference type="SAM" id="MobiDB-lite"/>
    </source>
</evidence>
<comment type="caution">
    <text evidence="5">The sequence shown here is derived from an EMBL/GenBank/DDBJ whole genome shotgun (WGS) entry which is preliminary data.</text>
</comment>
<evidence type="ECO:0000256" key="1">
    <source>
        <dbReference type="ARBA" id="ARBA00022705"/>
    </source>
</evidence>
<dbReference type="Gene3D" id="1.10.860.10">
    <property type="entry name" value="DNAb Helicase, Chain A"/>
    <property type="match status" value="1"/>
</dbReference>
<organism evidence="5 6">
    <name type="scientific">Yinghuangia aomiensis</name>
    <dbReference type="NCBI Taxonomy" id="676205"/>
    <lineage>
        <taxon>Bacteria</taxon>
        <taxon>Bacillati</taxon>
        <taxon>Actinomycetota</taxon>
        <taxon>Actinomycetes</taxon>
        <taxon>Kitasatosporales</taxon>
        <taxon>Streptomycetaceae</taxon>
        <taxon>Yinghuangia</taxon>
    </lineage>
</organism>
<sequence>MEEEMVLRSLAAAPAGLADVDWLTPDDFAHPTHAALFACLRALDRRGERIDPVTLLWEAHTAGYLAGLRLDAHRVTELLAGGTGISAAYEARQVLRHALLRRTHQCAAQIADMAAQARLPAHHLAAAAARALDPADALRRRWHTSHTPDATPRGCTRPASARPRSPTAPPSKIPAVAHPTAHR</sequence>
<dbReference type="EMBL" id="BAABHS010000001">
    <property type="protein sequence ID" value="GAA4947425.1"/>
    <property type="molecule type" value="Genomic_DNA"/>
</dbReference>
<dbReference type="Proteomes" id="UP001500466">
    <property type="component" value="Unassembled WGS sequence"/>
</dbReference>
<keyword evidence="6" id="KW-1185">Reference proteome</keyword>
<keyword evidence="2" id="KW-0238">DNA-binding</keyword>
<name>A0ABP9GNT3_9ACTN</name>
<reference evidence="6" key="1">
    <citation type="journal article" date="2019" name="Int. J. Syst. Evol. Microbiol.">
        <title>The Global Catalogue of Microorganisms (GCM) 10K type strain sequencing project: providing services to taxonomists for standard genome sequencing and annotation.</title>
        <authorList>
            <consortium name="The Broad Institute Genomics Platform"/>
            <consortium name="The Broad Institute Genome Sequencing Center for Infectious Disease"/>
            <person name="Wu L."/>
            <person name="Ma J."/>
        </authorList>
    </citation>
    <scope>NUCLEOTIDE SEQUENCE [LARGE SCALE GENOMIC DNA]</scope>
    <source>
        <strain evidence="6">JCM 17986</strain>
    </source>
</reference>
<feature type="domain" description="DNA helicase DnaB-like N-terminal" evidence="4">
    <location>
        <begin position="3"/>
        <end position="65"/>
    </location>
</feature>
<dbReference type="InterPro" id="IPR016136">
    <property type="entry name" value="DNA_helicase_N/primase_C"/>
</dbReference>
<evidence type="ECO:0000313" key="5">
    <source>
        <dbReference type="EMBL" id="GAA4947425.1"/>
    </source>
</evidence>
<evidence type="ECO:0000259" key="4">
    <source>
        <dbReference type="Pfam" id="PF00772"/>
    </source>
</evidence>
<feature type="region of interest" description="Disordered" evidence="3">
    <location>
        <begin position="143"/>
        <end position="183"/>
    </location>
</feature>
<evidence type="ECO:0000256" key="2">
    <source>
        <dbReference type="ARBA" id="ARBA00023125"/>
    </source>
</evidence>
<dbReference type="InterPro" id="IPR007693">
    <property type="entry name" value="DNA_helicase_DnaB-like_N"/>
</dbReference>
<feature type="compositionally biased region" description="Low complexity" evidence="3">
    <location>
        <begin position="156"/>
        <end position="165"/>
    </location>
</feature>
<gene>
    <name evidence="5" type="ORF">GCM10023205_04180</name>
</gene>
<dbReference type="SUPFAM" id="SSF48024">
    <property type="entry name" value="N-terminal domain of DnaB helicase"/>
    <property type="match status" value="1"/>
</dbReference>